<evidence type="ECO:0000313" key="1">
    <source>
        <dbReference type="EMBL" id="KAA0257199.1"/>
    </source>
</evidence>
<evidence type="ECO:0000313" key="2">
    <source>
        <dbReference type="Proteomes" id="UP000322876"/>
    </source>
</evidence>
<organism evidence="1 2">
    <name type="scientific">Deferribacter autotrophicus</name>
    <dbReference type="NCBI Taxonomy" id="500465"/>
    <lineage>
        <taxon>Bacteria</taxon>
        <taxon>Pseudomonadati</taxon>
        <taxon>Deferribacterota</taxon>
        <taxon>Deferribacteres</taxon>
        <taxon>Deferribacterales</taxon>
        <taxon>Deferribacteraceae</taxon>
        <taxon>Deferribacter</taxon>
    </lineage>
</organism>
<name>A0A5A8F1Q8_9BACT</name>
<accession>A0A5A8F1Q8</accession>
<dbReference type="Proteomes" id="UP000322876">
    <property type="component" value="Unassembled WGS sequence"/>
</dbReference>
<keyword evidence="2" id="KW-1185">Reference proteome</keyword>
<comment type="caution">
    <text evidence="1">The sequence shown here is derived from an EMBL/GenBank/DDBJ whole genome shotgun (WGS) entry which is preliminary data.</text>
</comment>
<gene>
    <name evidence="1" type="ORF">FHQ18_11585</name>
</gene>
<dbReference type="AlphaFoldDB" id="A0A5A8F1Q8"/>
<dbReference type="RefSeq" id="WP_149267340.1">
    <property type="nucleotide sequence ID" value="NZ_VFJB01000009.1"/>
</dbReference>
<evidence type="ECO:0008006" key="3">
    <source>
        <dbReference type="Google" id="ProtNLM"/>
    </source>
</evidence>
<sequence length="171" mass="20370">MRLVCPSCGAMHSIEAFINDEQARKFLSVIVSLNSSLQKNVLNYLTYFRPESGKGLRWSKAVRLLEELKSLIEAEYVEWDRKKPIKNDTCYWINALDKMIDSPPKRLPLKNHNYLRVIVYEIAEEEDKRLEEERERMRRSGWNRIEEEEKNMPTSEQVKKLINSALKRRRL</sequence>
<proteinExistence type="predicted"/>
<dbReference type="EMBL" id="VFJB01000009">
    <property type="protein sequence ID" value="KAA0257199.1"/>
    <property type="molecule type" value="Genomic_DNA"/>
</dbReference>
<protein>
    <recommendedName>
        <fullName evidence="3">DUF2752 domain-containing protein</fullName>
    </recommendedName>
</protein>
<dbReference type="OrthoDB" id="5472058at2"/>
<reference evidence="1 2" key="1">
    <citation type="submission" date="2019-06" db="EMBL/GenBank/DDBJ databases">
        <title>Genomic insights into carbon and energy metabolism of Deferribacter autotrophicus revealed new metabolic traits in the phylum Deferribacteres.</title>
        <authorList>
            <person name="Slobodkin A.I."/>
            <person name="Slobodkina G.B."/>
            <person name="Allioux M."/>
            <person name="Alain K."/>
            <person name="Jebbar M."/>
            <person name="Shadrin V."/>
            <person name="Kublanov I.V."/>
            <person name="Toshchakov S.V."/>
            <person name="Bonch-Osmolovskaya E.A."/>
        </authorList>
    </citation>
    <scope>NUCLEOTIDE SEQUENCE [LARGE SCALE GENOMIC DNA]</scope>
    <source>
        <strain evidence="1 2">SL50</strain>
    </source>
</reference>